<dbReference type="EMBL" id="KV453861">
    <property type="protein sequence ID" value="ODV83807.1"/>
    <property type="molecule type" value="Genomic_DNA"/>
</dbReference>
<gene>
    <name evidence="6" type="ORF">CANARDRAFT_237663</name>
</gene>
<dbReference type="InterPro" id="IPR016130">
    <property type="entry name" value="Tyr_Pase_AS"/>
</dbReference>
<evidence type="ECO:0000313" key="7">
    <source>
        <dbReference type="Proteomes" id="UP000094801"/>
    </source>
</evidence>
<dbReference type="SMART" id="SM00450">
    <property type="entry name" value="RHOD"/>
    <property type="match status" value="1"/>
</dbReference>
<sequence>MAESFRYIENWRGIVGEDGLPNLLVIDVRPFQDYCKSHIVGAVNLCLPSTLLKRSTFTLDRCIATLTSEEKALFTKYLQRDMDNLPTLIFYDSCTESSDTASLSISNLSSKFVNTQTWKAPLYVMQGGFKEFELLHPAHVETGSHASMPKVMVAPCRETPSSDQPPKIQISSLTHFRLPDTSNTPFFKSRHHEELLTTRPDSTLHLNTSITTPDTNILPSWLFNVIGSDLGASVLSSKFNCLQVQERERLNQALTRHCQATPSPETPYFSAGVELGRKNRYKDIFPYEHSRVKIQKYDAEDNELDQEESYINASYLHYPGSENQYIATQGPLEETIGDFWKVAYDHKIPLILSLTAQRENEVEKCAPYWEPGTYSSNGVFINVEILEQVDNFKLTEESSCECCARWIRLKIGDRPTHDVLQIQILSWPDYGALISSKDLISLAFLKRHILEESGTCDVPTIVHCSAGCGRTGCFSAIDVVIDLMLSNVEQDDEKDLAYDVISEFRSQRVSMVQNLRQYILIYDTILMFRKSQASSEYNGNNNNWIEDKYDIFNHFIEEKKSENKGN</sequence>
<dbReference type="OrthoDB" id="6058203at2759"/>
<dbReference type="PROSITE" id="PS50055">
    <property type="entry name" value="TYR_PHOSPHATASE_PTP"/>
    <property type="match status" value="1"/>
</dbReference>
<organism evidence="6 7">
    <name type="scientific">[Candida] arabinofermentans NRRL YB-2248</name>
    <dbReference type="NCBI Taxonomy" id="983967"/>
    <lineage>
        <taxon>Eukaryota</taxon>
        <taxon>Fungi</taxon>
        <taxon>Dikarya</taxon>
        <taxon>Ascomycota</taxon>
        <taxon>Saccharomycotina</taxon>
        <taxon>Pichiomycetes</taxon>
        <taxon>Pichiales</taxon>
        <taxon>Pichiaceae</taxon>
        <taxon>Ogataea</taxon>
        <taxon>Ogataea/Candida clade</taxon>
    </lineage>
</organism>
<dbReference type="SMART" id="SM00404">
    <property type="entry name" value="PTPc_motif"/>
    <property type="match status" value="1"/>
</dbReference>
<dbReference type="InterPro" id="IPR003595">
    <property type="entry name" value="Tyr_Pase_cat"/>
</dbReference>
<dbReference type="AlphaFoldDB" id="A0A1E4SWF8"/>
<feature type="domain" description="Rhodanese" evidence="5">
    <location>
        <begin position="19"/>
        <end position="141"/>
    </location>
</feature>
<dbReference type="PROSITE" id="PS50056">
    <property type="entry name" value="TYR_PHOSPHATASE_2"/>
    <property type="match status" value="1"/>
</dbReference>
<feature type="domain" description="Tyrosine-protein phosphatase" evidence="3">
    <location>
        <begin position="278"/>
        <end position="528"/>
    </location>
</feature>
<dbReference type="PROSITE" id="PS50206">
    <property type="entry name" value="RHODANESE_3"/>
    <property type="match status" value="1"/>
</dbReference>
<dbReference type="Proteomes" id="UP000094801">
    <property type="component" value="Unassembled WGS sequence"/>
</dbReference>
<evidence type="ECO:0000313" key="6">
    <source>
        <dbReference type="EMBL" id="ODV83807.1"/>
    </source>
</evidence>
<dbReference type="STRING" id="983967.A0A1E4SWF8"/>
<dbReference type="SUPFAM" id="SSF52821">
    <property type="entry name" value="Rhodanese/Cell cycle control phosphatase"/>
    <property type="match status" value="1"/>
</dbReference>
<dbReference type="PANTHER" id="PTHR19134:SF561">
    <property type="entry name" value="PROTEIN TYROSINE PHOSPHATASE 36E, ISOFORM A"/>
    <property type="match status" value="1"/>
</dbReference>
<dbReference type="InterPro" id="IPR036873">
    <property type="entry name" value="Rhodanese-like_dom_sf"/>
</dbReference>
<evidence type="ECO:0000256" key="1">
    <source>
        <dbReference type="ARBA" id="ARBA00009649"/>
    </source>
</evidence>
<dbReference type="SMART" id="SM00194">
    <property type="entry name" value="PTPc"/>
    <property type="match status" value="1"/>
</dbReference>
<dbReference type="InterPro" id="IPR029021">
    <property type="entry name" value="Prot-tyrosine_phosphatase-like"/>
</dbReference>
<dbReference type="PROSITE" id="PS00383">
    <property type="entry name" value="TYR_PHOSPHATASE_1"/>
    <property type="match status" value="1"/>
</dbReference>
<evidence type="ECO:0000256" key="2">
    <source>
        <dbReference type="ARBA" id="ARBA00013064"/>
    </source>
</evidence>
<comment type="similarity">
    <text evidence="1">Belongs to the protein-tyrosine phosphatase family. Non-receptor class subfamily.</text>
</comment>
<accession>A0A1E4SWF8</accession>
<name>A0A1E4SWF8_9ASCO</name>
<dbReference type="PANTHER" id="PTHR19134">
    <property type="entry name" value="RECEPTOR-TYPE TYROSINE-PROTEIN PHOSPHATASE"/>
    <property type="match status" value="1"/>
</dbReference>
<dbReference type="Gene3D" id="3.90.190.10">
    <property type="entry name" value="Protein tyrosine phosphatase superfamily"/>
    <property type="match status" value="1"/>
</dbReference>
<dbReference type="PRINTS" id="PR00700">
    <property type="entry name" value="PRTYPHPHTASE"/>
</dbReference>
<dbReference type="CDD" id="cd18533">
    <property type="entry name" value="PTP_fungal"/>
    <property type="match status" value="1"/>
</dbReference>
<dbReference type="Pfam" id="PF00581">
    <property type="entry name" value="Rhodanese"/>
    <property type="match status" value="1"/>
</dbReference>
<evidence type="ECO:0000259" key="4">
    <source>
        <dbReference type="PROSITE" id="PS50056"/>
    </source>
</evidence>
<dbReference type="InterPro" id="IPR001763">
    <property type="entry name" value="Rhodanese-like_dom"/>
</dbReference>
<dbReference type="Gene3D" id="3.40.250.10">
    <property type="entry name" value="Rhodanese-like domain"/>
    <property type="match status" value="1"/>
</dbReference>
<feature type="domain" description="Tyrosine specific protein phosphatases" evidence="4">
    <location>
        <begin position="437"/>
        <end position="519"/>
    </location>
</feature>
<reference evidence="7" key="1">
    <citation type="submission" date="2016-04" db="EMBL/GenBank/DDBJ databases">
        <title>Comparative genomics of biotechnologically important yeasts.</title>
        <authorList>
            <consortium name="DOE Joint Genome Institute"/>
            <person name="Riley R."/>
            <person name="Haridas S."/>
            <person name="Wolfe K.H."/>
            <person name="Lopes M.R."/>
            <person name="Hittinger C.T."/>
            <person name="Goker M."/>
            <person name="Salamov A."/>
            <person name="Wisecaver J."/>
            <person name="Long T.M."/>
            <person name="Aerts A.L."/>
            <person name="Barry K."/>
            <person name="Choi C."/>
            <person name="Clum A."/>
            <person name="Coughlan A.Y."/>
            <person name="Deshpande S."/>
            <person name="Douglass A.P."/>
            <person name="Hanson S.J."/>
            <person name="Klenk H.-P."/>
            <person name="Labutti K."/>
            <person name="Lapidus A."/>
            <person name="Lindquist E."/>
            <person name="Lipzen A."/>
            <person name="Meier-Kolthoff J.P."/>
            <person name="Ohm R.A."/>
            <person name="Otillar R.P."/>
            <person name="Pangilinan J."/>
            <person name="Peng Y."/>
            <person name="Rokas A."/>
            <person name="Rosa C.A."/>
            <person name="Scheuner C."/>
            <person name="Sibirny A.A."/>
            <person name="Slot J.C."/>
            <person name="Stielow J.B."/>
            <person name="Sun H."/>
            <person name="Kurtzman C.P."/>
            <person name="Blackwell M."/>
            <person name="Grigoriev I.V."/>
            <person name="Jeffries T.W."/>
        </authorList>
    </citation>
    <scope>NUCLEOTIDE SEQUENCE [LARGE SCALE GENOMIC DNA]</scope>
    <source>
        <strain evidence="7">NRRL YB-2248</strain>
    </source>
</reference>
<evidence type="ECO:0000259" key="3">
    <source>
        <dbReference type="PROSITE" id="PS50055"/>
    </source>
</evidence>
<protein>
    <recommendedName>
        <fullName evidence="2">protein-tyrosine-phosphatase</fullName>
        <ecNumber evidence="2">3.1.3.48</ecNumber>
    </recommendedName>
</protein>
<dbReference type="GO" id="GO:0004725">
    <property type="term" value="F:protein tyrosine phosphatase activity"/>
    <property type="evidence" value="ECO:0007669"/>
    <property type="project" value="UniProtKB-EC"/>
</dbReference>
<proteinExistence type="inferred from homology"/>
<keyword evidence="7" id="KW-1185">Reference proteome</keyword>
<dbReference type="SUPFAM" id="SSF52799">
    <property type="entry name" value="(Phosphotyrosine protein) phosphatases II"/>
    <property type="match status" value="1"/>
</dbReference>
<evidence type="ECO:0000259" key="5">
    <source>
        <dbReference type="PROSITE" id="PS50206"/>
    </source>
</evidence>
<dbReference type="InterPro" id="IPR000387">
    <property type="entry name" value="Tyr_Pase_dom"/>
</dbReference>
<dbReference type="InterPro" id="IPR050348">
    <property type="entry name" value="Protein-Tyr_Phosphatase"/>
</dbReference>
<dbReference type="InterPro" id="IPR000242">
    <property type="entry name" value="PTP_cat"/>
</dbReference>
<dbReference type="Pfam" id="PF00102">
    <property type="entry name" value="Y_phosphatase"/>
    <property type="match status" value="1"/>
</dbReference>
<dbReference type="EC" id="3.1.3.48" evidence="2"/>